<evidence type="ECO:0000256" key="1">
    <source>
        <dbReference type="ARBA" id="ARBA00004496"/>
    </source>
</evidence>
<organism evidence="8 9">
    <name type="scientific">Cymbomonas tetramitiformis</name>
    <dbReference type="NCBI Taxonomy" id="36881"/>
    <lineage>
        <taxon>Eukaryota</taxon>
        <taxon>Viridiplantae</taxon>
        <taxon>Chlorophyta</taxon>
        <taxon>Pyramimonadophyceae</taxon>
        <taxon>Pyramimonadales</taxon>
        <taxon>Pyramimonadaceae</taxon>
        <taxon>Cymbomonas</taxon>
    </lineage>
</organism>
<dbReference type="SUPFAM" id="SSF48592">
    <property type="entry name" value="GroEL equatorial domain-like"/>
    <property type="match status" value="1"/>
</dbReference>
<dbReference type="PANTHER" id="PTHR11353">
    <property type="entry name" value="CHAPERONIN"/>
    <property type="match status" value="1"/>
</dbReference>
<evidence type="ECO:0000256" key="4">
    <source>
        <dbReference type="ARBA" id="ARBA00022741"/>
    </source>
</evidence>
<evidence type="ECO:0000313" key="9">
    <source>
        <dbReference type="Proteomes" id="UP001190700"/>
    </source>
</evidence>
<dbReference type="FunFam" id="3.50.7.10:FF:000004">
    <property type="entry name" value="T-complex protein 1 subunit zeta"/>
    <property type="match status" value="1"/>
</dbReference>
<dbReference type="CDD" id="cd03342">
    <property type="entry name" value="TCP1_zeta"/>
    <property type="match status" value="1"/>
</dbReference>
<dbReference type="SUPFAM" id="SSF54849">
    <property type="entry name" value="GroEL-intermediate domain like"/>
    <property type="match status" value="1"/>
</dbReference>
<dbReference type="InterPro" id="IPR027413">
    <property type="entry name" value="GROEL-like_equatorial_sf"/>
</dbReference>
<dbReference type="InterPro" id="IPR002423">
    <property type="entry name" value="Cpn60/GroEL/TCP-1"/>
</dbReference>
<keyword evidence="3" id="KW-0963">Cytoplasm</keyword>
<dbReference type="GO" id="GO:0051082">
    <property type="term" value="F:unfolded protein binding"/>
    <property type="evidence" value="ECO:0007669"/>
    <property type="project" value="InterPro"/>
</dbReference>
<gene>
    <name evidence="8" type="ORF">CYMTET_46844</name>
</gene>
<protein>
    <submittedName>
        <fullName evidence="8">T-complex protein 1 subunit zeta, variant 2</fullName>
    </submittedName>
</protein>
<dbReference type="AlphaFoldDB" id="A0AAE0BWR5"/>
<dbReference type="PROSITE" id="PS00751">
    <property type="entry name" value="TCP1_2"/>
    <property type="match status" value="1"/>
</dbReference>
<accession>A0AAE0BWR5</accession>
<keyword evidence="5 7" id="KW-0067">ATP-binding</keyword>
<dbReference type="GO" id="GO:0005737">
    <property type="term" value="C:cytoplasm"/>
    <property type="evidence" value="ECO:0007669"/>
    <property type="project" value="UniProtKB-SubCell"/>
</dbReference>
<keyword evidence="9" id="KW-1185">Reference proteome</keyword>
<comment type="subcellular location">
    <subcellularLocation>
        <location evidence="1">Cytoplasm</location>
    </subcellularLocation>
</comment>
<dbReference type="PRINTS" id="PR00304">
    <property type="entry name" value="TCOMPLEXTCP1"/>
</dbReference>
<evidence type="ECO:0000313" key="8">
    <source>
        <dbReference type="EMBL" id="KAK3243509.1"/>
    </source>
</evidence>
<dbReference type="Pfam" id="PF00118">
    <property type="entry name" value="Cpn60_TCP1"/>
    <property type="match status" value="1"/>
</dbReference>
<name>A0AAE0BWR5_9CHLO</name>
<dbReference type="GO" id="GO:0016887">
    <property type="term" value="F:ATP hydrolysis activity"/>
    <property type="evidence" value="ECO:0007669"/>
    <property type="project" value="InterPro"/>
</dbReference>
<dbReference type="FunFam" id="1.10.560.10:FF:000038">
    <property type="entry name" value="Chaperonin containing TCP1 subunit 6B"/>
    <property type="match status" value="1"/>
</dbReference>
<dbReference type="GO" id="GO:0005524">
    <property type="term" value="F:ATP binding"/>
    <property type="evidence" value="ECO:0007669"/>
    <property type="project" value="UniProtKB-KW"/>
</dbReference>
<dbReference type="FunFam" id="1.10.560.10:FF:000058">
    <property type="entry name" value="T-complex protein 1 subunit zeta"/>
    <property type="match status" value="1"/>
</dbReference>
<evidence type="ECO:0000256" key="2">
    <source>
        <dbReference type="ARBA" id="ARBA00008020"/>
    </source>
</evidence>
<dbReference type="InterPro" id="IPR017998">
    <property type="entry name" value="Chaperone_TCP-1"/>
</dbReference>
<keyword evidence="4 7" id="KW-0547">Nucleotide-binding</keyword>
<dbReference type="PROSITE" id="PS00995">
    <property type="entry name" value="TCP1_3"/>
    <property type="match status" value="1"/>
</dbReference>
<sequence>MSAVQTANPNAETMGKGAALMMNIGAAKGMHDVLKTNLGPKGTIKMLVGGAGDIKMTKDGNVLLREMQIQHPTAVMIARTAVAQDDQTGDGTSSTVILIGELMKQSERFLAEGVHPRVLVEGFEAAKVAVLELLEKCRVPTPTDMPDRELLRCVAHTSLSTKVNPELADQLTDIVTDAVLCIRKPDTPIDLHMVEIMHMKHKFASDTRLINGLVLDHGARHPDMPKYLEDVFVLTCNLSLEYEKSEVNSSFLYSSADQREKMVAAERQFTDDRVLKVIALKKKVCGGTNKGFIVINQKGIDPMSLDLLAKEGIVGLRRAKKRNMERLVLACGGFAVNAEEELTPECLGHAGKIYEYILGEEKYTFVEDVKNPTSCTILIKGHNDHVLAQIKDATRDGLRAVSNTLIDGAVIPGAGAFEVQAAQLLRSETKKTVEGKAKLGVEIFAQALEVIPKILAENAGFDGQEAIIALQEEQEKGNIVGIDITTGDPMDPVAAGVWDNFNVKKQILNSAPIITSQLLLVDEVMRAGRNMRGK</sequence>
<evidence type="ECO:0000256" key="5">
    <source>
        <dbReference type="ARBA" id="ARBA00022840"/>
    </source>
</evidence>
<comment type="caution">
    <text evidence="8">The sequence shown here is derived from an EMBL/GenBank/DDBJ whole genome shotgun (WGS) entry which is preliminary data.</text>
</comment>
<dbReference type="Proteomes" id="UP001190700">
    <property type="component" value="Unassembled WGS sequence"/>
</dbReference>
<dbReference type="InterPro" id="IPR027410">
    <property type="entry name" value="TCP-1-like_intermed_sf"/>
</dbReference>
<dbReference type="NCBIfam" id="TIGR02347">
    <property type="entry name" value="chap_CCT_zeta"/>
    <property type="match status" value="1"/>
</dbReference>
<keyword evidence="6 7" id="KW-0143">Chaperone</keyword>
<dbReference type="InterPro" id="IPR002194">
    <property type="entry name" value="Chaperonin_TCP-1_CS"/>
</dbReference>
<evidence type="ECO:0000256" key="3">
    <source>
        <dbReference type="ARBA" id="ARBA00022490"/>
    </source>
</evidence>
<dbReference type="InterPro" id="IPR027409">
    <property type="entry name" value="GroEL-like_apical_dom_sf"/>
</dbReference>
<evidence type="ECO:0000256" key="7">
    <source>
        <dbReference type="RuleBase" id="RU004187"/>
    </source>
</evidence>
<dbReference type="Gene3D" id="3.30.260.10">
    <property type="entry name" value="TCP-1-like chaperonin intermediate domain"/>
    <property type="match status" value="1"/>
</dbReference>
<reference evidence="8 9" key="1">
    <citation type="journal article" date="2015" name="Genome Biol. Evol.">
        <title>Comparative Genomics of a Bacterivorous Green Alga Reveals Evolutionary Causalities and Consequences of Phago-Mixotrophic Mode of Nutrition.</title>
        <authorList>
            <person name="Burns J.A."/>
            <person name="Paasch A."/>
            <person name="Narechania A."/>
            <person name="Kim E."/>
        </authorList>
    </citation>
    <scope>NUCLEOTIDE SEQUENCE [LARGE SCALE GENOMIC DNA]</scope>
    <source>
        <strain evidence="8 9">PLY_AMNH</strain>
    </source>
</reference>
<proteinExistence type="inferred from homology"/>
<dbReference type="SUPFAM" id="SSF52029">
    <property type="entry name" value="GroEL apical domain-like"/>
    <property type="match status" value="1"/>
</dbReference>
<dbReference type="InterPro" id="IPR012722">
    <property type="entry name" value="Chap_CCT_zeta"/>
</dbReference>
<dbReference type="Gene3D" id="3.50.7.10">
    <property type="entry name" value="GroEL"/>
    <property type="match status" value="1"/>
</dbReference>
<dbReference type="EMBL" id="LGRX02032810">
    <property type="protein sequence ID" value="KAK3243509.1"/>
    <property type="molecule type" value="Genomic_DNA"/>
</dbReference>
<dbReference type="Gene3D" id="1.10.560.10">
    <property type="entry name" value="GroEL-like equatorial domain"/>
    <property type="match status" value="1"/>
</dbReference>
<comment type="similarity">
    <text evidence="2 7">Belongs to the TCP-1 chaperonin family.</text>
</comment>
<dbReference type="PROSITE" id="PS00750">
    <property type="entry name" value="TCP1_1"/>
    <property type="match status" value="1"/>
</dbReference>
<evidence type="ECO:0000256" key="6">
    <source>
        <dbReference type="ARBA" id="ARBA00023186"/>
    </source>
</evidence>
<dbReference type="GO" id="GO:0140662">
    <property type="term" value="F:ATP-dependent protein folding chaperone"/>
    <property type="evidence" value="ECO:0007669"/>
    <property type="project" value="InterPro"/>
</dbReference>